<sequence length="172" mass="19227">MSTKQTMSTKELTAVDVMSSAVRTVPSDMTLPDLEKELIREKVSGFPVVDQGKLVGVVSRADVVRQICAERSVAEYVSDFHFDETGFFEDKMESFKDIADRVGERIESLKVGDVMIKDPLTVPTGMPVERVAKQFMEHRVHRFPVTDHGDLVGIVTTSDLVRLIADRRLVTS</sequence>
<organism evidence="4 5">
    <name type="scientific">Roseiconus nitratireducens</name>
    <dbReference type="NCBI Taxonomy" id="2605748"/>
    <lineage>
        <taxon>Bacteria</taxon>
        <taxon>Pseudomonadati</taxon>
        <taxon>Planctomycetota</taxon>
        <taxon>Planctomycetia</taxon>
        <taxon>Pirellulales</taxon>
        <taxon>Pirellulaceae</taxon>
        <taxon>Roseiconus</taxon>
    </lineage>
</organism>
<dbReference type="AlphaFoldDB" id="A0A5M6D7L3"/>
<dbReference type="PANTHER" id="PTHR43080:SF26">
    <property type="entry name" value="REGULATORY PROTEIN"/>
    <property type="match status" value="1"/>
</dbReference>
<keyword evidence="1 2" id="KW-0129">CBS domain</keyword>
<reference evidence="4 5" key="1">
    <citation type="submission" date="2019-08" db="EMBL/GenBank/DDBJ databases">
        <authorList>
            <person name="Dhanesh K."/>
            <person name="Kumar G."/>
            <person name="Sasikala C."/>
            <person name="Venkata Ramana C."/>
        </authorList>
    </citation>
    <scope>NUCLEOTIDE SEQUENCE [LARGE SCALE GENOMIC DNA]</scope>
    <source>
        <strain evidence="4 5">JC645</strain>
    </source>
</reference>
<dbReference type="SUPFAM" id="SSF54631">
    <property type="entry name" value="CBS-domain pair"/>
    <property type="match status" value="1"/>
</dbReference>
<protein>
    <submittedName>
        <fullName evidence="4">CBS domain-containing protein</fullName>
    </submittedName>
</protein>
<evidence type="ECO:0000259" key="3">
    <source>
        <dbReference type="PROSITE" id="PS51371"/>
    </source>
</evidence>
<name>A0A5M6D7L3_9BACT</name>
<evidence type="ECO:0000256" key="1">
    <source>
        <dbReference type="ARBA" id="ARBA00023122"/>
    </source>
</evidence>
<dbReference type="InterPro" id="IPR000644">
    <property type="entry name" value="CBS_dom"/>
</dbReference>
<dbReference type="PANTHER" id="PTHR43080">
    <property type="entry name" value="CBS DOMAIN-CONTAINING PROTEIN CBSX3, MITOCHONDRIAL"/>
    <property type="match status" value="1"/>
</dbReference>
<evidence type="ECO:0000313" key="4">
    <source>
        <dbReference type="EMBL" id="KAA5541849.1"/>
    </source>
</evidence>
<dbReference type="SMART" id="SM00116">
    <property type="entry name" value="CBS"/>
    <property type="match status" value="2"/>
</dbReference>
<dbReference type="PROSITE" id="PS51371">
    <property type="entry name" value="CBS"/>
    <property type="match status" value="2"/>
</dbReference>
<comment type="caution">
    <text evidence="4">The sequence shown here is derived from an EMBL/GenBank/DDBJ whole genome shotgun (WGS) entry which is preliminary data.</text>
</comment>
<dbReference type="Proteomes" id="UP000324479">
    <property type="component" value="Unassembled WGS sequence"/>
</dbReference>
<dbReference type="Pfam" id="PF00571">
    <property type="entry name" value="CBS"/>
    <property type="match status" value="2"/>
</dbReference>
<accession>A0A5M6D7L3</accession>
<dbReference type="InterPro" id="IPR051257">
    <property type="entry name" value="Diverse_CBS-Domain"/>
</dbReference>
<dbReference type="Gene3D" id="3.10.580.10">
    <property type="entry name" value="CBS-domain"/>
    <property type="match status" value="1"/>
</dbReference>
<evidence type="ECO:0000313" key="5">
    <source>
        <dbReference type="Proteomes" id="UP000324479"/>
    </source>
</evidence>
<dbReference type="InterPro" id="IPR046342">
    <property type="entry name" value="CBS_dom_sf"/>
</dbReference>
<keyword evidence="5" id="KW-1185">Reference proteome</keyword>
<proteinExistence type="predicted"/>
<feature type="domain" description="CBS" evidence="3">
    <location>
        <begin position="115"/>
        <end position="170"/>
    </location>
</feature>
<feature type="domain" description="CBS" evidence="3">
    <location>
        <begin position="18"/>
        <end position="73"/>
    </location>
</feature>
<gene>
    <name evidence="4" type="ORF">FYK55_16740</name>
</gene>
<dbReference type="EMBL" id="VWOX01000009">
    <property type="protein sequence ID" value="KAA5541849.1"/>
    <property type="molecule type" value="Genomic_DNA"/>
</dbReference>
<evidence type="ECO:0000256" key="2">
    <source>
        <dbReference type="PROSITE-ProRule" id="PRU00703"/>
    </source>
</evidence>
<dbReference type="RefSeq" id="WP_150077583.1">
    <property type="nucleotide sequence ID" value="NZ_VWOX01000009.1"/>
</dbReference>